<dbReference type="GO" id="GO:0005829">
    <property type="term" value="C:cytosol"/>
    <property type="evidence" value="ECO:0007669"/>
    <property type="project" value="TreeGrafter"/>
</dbReference>
<dbReference type="InterPro" id="IPR002173">
    <property type="entry name" value="Carboh/pur_kinase_PfkB_CS"/>
</dbReference>
<dbReference type="GO" id="GO:0003872">
    <property type="term" value="F:6-phosphofructokinase activity"/>
    <property type="evidence" value="ECO:0007669"/>
    <property type="project" value="TreeGrafter"/>
</dbReference>
<keyword evidence="2 6" id="KW-0808">Transferase</keyword>
<accession>A0A1V9FZS8</accession>
<organism evidence="8 9">
    <name type="scientific">Niastella vici</name>
    <dbReference type="NCBI Taxonomy" id="1703345"/>
    <lineage>
        <taxon>Bacteria</taxon>
        <taxon>Pseudomonadati</taxon>
        <taxon>Bacteroidota</taxon>
        <taxon>Chitinophagia</taxon>
        <taxon>Chitinophagales</taxon>
        <taxon>Chitinophagaceae</taxon>
        <taxon>Niastella</taxon>
    </lineage>
</organism>
<dbReference type="PANTHER" id="PTHR46566">
    <property type="entry name" value="1-PHOSPHOFRUCTOKINASE-RELATED"/>
    <property type="match status" value="1"/>
</dbReference>
<keyword evidence="3" id="KW-0547">Nucleotide-binding</keyword>
<dbReference type="InterPro" id="IPR029056">
    <property type="entry name" value="Ribokinase-like"/>
</dbReference>
<dbReference type="Gene3D" id="3.40.1190.20">
    <property type="match status" value="1"/>
</dbReference>
<evidence type="ECO:0000313" key="9">
    <source>
        <dbReference type="Proteomes" id="UP000192796"/>
    </source>
</evidence>
<dbReference type="Proteomes" id="UP000192796">
    <property type="component" value="Unassembled WGS sequence"/>
</dbReference>
<dbReference type="InterPro" id="IPR017583">
    <property type="entry name" value="Tagatose/fructose_Pkinase"/>
</dbReference>
<keyword evidence="5" id="KW-0067">ATP-binding</keyword>
<dbReference type="GO" id="GO:0005524">
    <property type="term" value="F:ATP binding"/>
    <property type="evidence" value="ECO:0007669"/>
    <property type="project" value="UniProtKB-KW"/>
</dbReference>
<dbReference type="EMBL" id="LVYD01000044">
    <property type="protein sequence ID" value="OQP63871.1"/>
    <property type="molecule type" value="Genomic_DNA"/>
</dbReference>
<evidence type="ECO:0000256" key="5">
    <source>
        <dbReference type="ARBA" id="ARBA00022840"/>
    </source>
</evidence>
<dbReference type="STRING" id="1703345.A3860_23335"/>
<dbReference type="PANTHER" id="PTHR46566:SF2">
    <property type="entry name" value="ATP-DEPENDENT 6-PHOSPHOFRUCTOKINASE ISOZYME 2"/>
    <property type="match status" value="1"/>
</dbReference>
<name>A0A1V9FZS8_9BACT</name>
<reference evidence="8 9" key="1">
    <citation type="submission" date="2016-03" db="EMBL/GenBank/DDBJ databases">
        <title>Niastella vici sp. nov., isolated from farmland soil.</title>
        <authorList>
            <person name="Chen L."/>
            <person name="Wang D."/>
            <person name="Yang S."/>
            <person name="Wang G."/>
        </authorList>
    </citation>
    <scope>NUCLEOTIDE SEQUENCE [LARGE SCALE GENOMIC DNA]</scope>
    <source>
        <strain evidence="8 9">DJ57</strain>
    </source>
</reference>
<dbReference type="InterPro" id="IPR011611">
    <property type="entry name" value="PfkB_dom"/>
</dbReference>
<dbReference type="PROSITE" id="PS00583">
    <property type="entry name" value="PFKB_KINASES_1"/>
    <property type="match status" value="1"/>
</dbReference>
<proteinExistence type="inferred from homology"/>
<dbReference type="Pfam" id="PF00294">
    <property type="entry name" value="PfkB"/>
    <property type="match status" value="1"/>
</dbReference>
<dbReference type="AlphaFoldDB" id="A0A1V9FZS8"/>
<evidence type="ECO:0000313" key="8">
    <source>
        <dbReference type="EMBL" id="OQP63871.1"/>
    </source>
</evidence>
<dbReference type="PROSITE" id="PS00584">
    <property type="entry name" value="PFKB_KINASES_2"/>
    <property type="match status" value="1"/>
</dbReference>
<protein>
    <submittedName>
        <fullName evidence="8">Phosphofructokinase</fullName>
    </submittedName>
</protein>
<dbReference type="FunFam" id="3.40.1190.20:FF:000001">
    <property type="entry name" value="Phosphofructokinase"/>
    <property type="match status" value="1"/>
</dbReference>
<evidence type="ECO:0000259" key="7">
    <source>
        <dbReference type="Pfam" id="PF00294"/>
    </source>
</evidence>
<dbReference type="NCBIfam" id="TIGR03168">
    <property type="entry name" value="1-PFK"/>
    <property type="match status" value="1"/>
</dbReference>
<dbReference type="OrthoDB" id="9801219at2"/>
<keyword evidence="9" id="KW-1185">Reference proteome</keyword>
<comment type="caution">
    <text evidence="8">The sequence shown here is derived from an EMBL/GenBank/DDBJ whole genome shotgun (WGS) entry which is preliminary data.</text>
</comment>
<sequence length="316" mass="34347">MVITITMNPAVDKSTSVNKLVAEKKMRCSEMITEAGGGGINISKALKELGGDSLAIFPSGGINGKLIENYLKDRNINYKTIPIEQETRENIVVRENDTNLQYRFVMPGASLTELEAQACYHILQQLQPAPAYIVASGSLPPGLPENFFAQLAKLAKQINARFIIDTSGTPLQLAVQEGVYLLKPNLSELCALAGTNYLEINEVNDAAMEVIKRGQCEVMVVSMGPSGALLVTRDGCEHVPVPAVKKQSTVGAGDSMVAGMIWMLSQGRSLRETVRFGVACGTAATMNPGTRLFVKDDVYRLYNWINQNADTYKTKP</sequence>
<evidence type="ECO:0000256" key="4">
    <source>
        <dbReference type="ARBA" id="ARBA00022777"/>
    </source>
</evidence>
<evidence type="ECO:0000256" key="3">
    <source>
        <dbReference type="ARBA" id="ARBA00022741"/>
    </source>
</evidence>
<evidence type="ECO:0000256" key="1">
    <source>
        <dbReference type="ARBA" id="ARBA00010688"/>
    </source>
</evidence>
<dbReference type="CDD" id="cd01164">
    <property type="entry name" value="FruK_PfkB_like"/>
    <property type="match status" value="1"/>
</dbReference>
<evidence type="ECO:0000256" key="2">
    <source>
        <dbReference type="ARBA" id="ARBA00022679"/>
    </source>
</evidence>
<dbReference type="SUPFAM" id="SSF53613">
    <property type="entry name" value="Ribokinase-like"/>
    <property type="match status" value="1"/>
</dbReference>
<dbReference type="RefSeq" id="WP_081147535.1">
    <property type="nucleotide sequence ID" value="NZ_LVYD01000044.1"/>
</dbReference>
<feature type="domain" description="Carbohydrate kinase PfkB" evidence="7">
    <location>
        <begin position="2"/>
        <end position="292"/>
    </location>
</feature>
<keyword evidence="4 8" id="KW-0418">Kinase</keyword>
<gene>
    <name evidence="8" type="ORF">A3860_23335</name>
</gene>
<evidence type="ECO:0000256" key="6">
    <source>
        <dbReference type="PIRNR" id="PIRNR000535"/>
    </source>
</evidence>
<comment type="similarity">
    <text evidence="1">Belongs to the carbohydrate kinase PfkB family.</text>
</comment>
<dbReference type="PIRSF" id="PIRSF000535">
    <property type="entry name" value="1PFK/6PFK/LacC"/>
    <property type="match status" value="1"/>
</dbReference>